<name>A0A1H7RRL9_9RHOB</name>
<dbReference type="Proteomes" id="UP000199283">
    <property type="component" value="Unassembled WGS sequence"/>
</dbReference>
<dbReference type="RefSeq" id="WP_092764455.1">
    <property type="nucleotide sequence ID" value="NZ_FNZQ01000007.1"/>
</dbReference>
<evidence type="ECO:0000313" key="5">
    <source>
        <dbReference type="EMBL" id="SEL62825.1"/>
    </source>
</evidence>
<reference evidence="5 6" key="1">
    <citation type="submission" date="2016-10" db="EMBL/GenBank/DDBJ databases">
        <authorList>
            <person name="de Groot N.N."/>
        </authorList>
    </citation>
    <scope>NUCLEOTIDE SEQUENCE [LARGE SCALE GENOMIC DNA]</scope>
    <source>
        <strain evidence="5 6">DSM 14858</strain>
    </source>
</reference>
<evidence type="ECO:0000256" key="1">
    <source>
        <dbReference type="ARBA" id="ARBA00005495"/>
    </source>
</evidence>
<evidence type="ECO:0000313" key="6">
    <source>
        <dbReference type="Proteomes" id="UP000199283"/>
    </source>
</evidence>
<comment type="similarity">
    <text evidence="1">Belongs to the Gfa family.</text>
</comment>
<evidence type="ECO:0000256" key="3">
    <source>
        <dbReference type="ARBA" id="ARBA00022833"/>
    </source>
</evidence>
<gene>
    <name evidence="5" type="ORF">SAMN04488526_3114</name>
</gene>
<dbReference type="Pfam" id="PF19648">
    <property type="entry name" value="DUF6151"/>
    <property type="match status" value="1"/>
</dbReference>
<keyword evidence="2" id="KW-0479">Metal-binding</keyword>
<dbReference type="PROSITE" id="PS51891">
    <property type="entry name" value="CENP_V_GFA"/>
    <property type="match status" value="1"/>
</dbReference>
<dbReference type="InterPro" id="IPR046149">
    <property type="entry name" value="DUF6151"/>
</dbReference>
<dbReference type="Gene3D" id="3.90.1590.10">
    <property type="entry name" value="glutathione-dependent formaldehyde- activating enzyme (gfa)"/>
    <property type="match status" value="1"/>
</dbReference>
<feature type="domain" description="CENP-V/GFA" evidence="4">
    <location>
        <begin position="7"/>
        <end position="132"/>
    </location>
</feature>
<dbReference type="SUPFAM" id="SSF51316">
    <property type="entry name" value="Mss4-like"/>
    <property type="match status" value="1"/>
</dbReference>
<proteinExistence type="inferred from homology"/>
<evidence type="ECO:0000259" key="4">
    <source>
        <dbReference type="PROSITE" id="PS51891"/>
    </source>
</evidence>
<dbReference type="GO" id="GO:0016846">
    <property type="term" value="F:carbon-sulfur lyase activity"/>
    <property type="evidence" value="ECO:0007669"/>
    <property type="project" value="InterPro"/>
</dbReference>
<protein>
    <submittedName>
        <fullName evidence="5">Uncharacterized conserved protein</fullName>
    </submittedName>
</protein>
<dbReference type="AlphaFoldDB" id="A0A1H7RRL9"/>
<keyword evidence="3" id="KW-0862">Zinc</keyword>
<dbReference type="STRING" id="188906.SAMN04488526_3114"/>
<accession>A0A1H7RRL9</accession>
<organism evidence="5 6">
    <name type="scientific">Jannaschia helgolandensis</name>
    <dbReference type="NCBI Taxonomy" id="188906"/>
    <lineage>
        <taxon>Bacteria</taxon>
        <taxon>Pseudomonadati</taxon>
        <taxon>Pseudomonadota</taxon>
        <taxon>Alphaproteobacteria</taxon>
        <taxon>Rhodobacterales</taxon>
        <taxon>Roseobacteraceae</taxon>
        <taxon>Jannaschia</taxon>
    </lineage>
</organism>
<evidence type="ECO:0000256" key="2">
    <source>
        <dbReference type="ARBA" id="ARBA00022723"/>
    </source>
</evidence>
<sequence length="194" mass="21341">MAAGGKTLGFACICGQLRGELRDMSPAAYTHILCHCADCRSAYTHLGLADPEKVNILQTTQDRVHITQGGENLRVFRHTPRGALRWYATCCGTPLFHTPLKQRLVHVGMNADRLDQPDDAGRIMAEAFIPGPGGKQTHKGMVRMVSRMVSRMAAKNLSGEWRGTPFFGDDGAPTREPKLLTREERAAALMAVRK</sequence>
<dbReference type="GO" id="GO:0046872">
    <property type="term" value="F:metal ion binding"/>
    <property type="evidence" value="ECO:0007669"/>
    <property type="project" value="UniProtKB-KW"/>
</dbReference>
<dbReference type="EMBL" id="FNZQ01000007">
    <property type="protein sequence ID" value="SEL62825.1"/>
    <property type="molecule type" value="Genomic_DNA"/>
</dbReference>
<dbReference type="InterPro" id="IPR006913">
    <property type="entry name" value="CENP-V/GFA"/>
</dbReference>
<keyword evidence="6" id="KW-1185">Reference proteome</keyword>
<dbReference type="InterPro" id="IPR011057">
    <property type="entry name" value="Mss4-like_sf"/>
</dbReference>